<dbReference type="InterPro" id="IPR043519">
    <property type="entry name" value="NT_sf"/>
</dbReference>
<feature type="domain" description="Polymerase beta nucleotidyltransferase" evidence="1">
    <location>
        <begin position="16"/>
        <end position="100"/>
    </location>
</feature>
<comment type="caution">
    <text evidence="2">The sequence shown here is derived from an EMBL/GenBank/DDBJ whole genome shotgun (WGS) entry which is preliminary data.</text>
</comment>
<dbReference type="SUPFAM" id="SSF81301">
    <property type="entry name" value="Nucleotidyltransferase"/>
    <property type="match status" value="1"/>
</dbReference>
<dbReference type="Proteomes" id="UP000247780">
    <property type="component" value="Unassembled WGS sequence"/>
</dbReference>
<keyword evidence="3" id="KW-1185">Reference proteome</keyword>
<evidence type="ECO:0000259" key="1">
    <source>
        <dbReference type="Pfam" id="PF18765"/>
    </source>
</evidence>
<evidence type="ECO:0000313" key="3">
    <source>
        <dbReference type="Proteomes" id="UP000247780"/>
    </source>
</evidence>
<protein>
    <submittedName>
        <fullName evidence="2">Nucleotidyltransferase-like protein</fullName>
    </submittedName>
</protein>
<dbReference type="Pfam" id="PF18765">
    <property type="entry name" value="Polbeta"/>
    <property type="match status" value="1"/>
</dbReference>
<reference evidence="2 3" key="1">
    <citation type="submission" date="2018-04" db="EMBL/GenBank/DDBJ databases">
        <title>Active sludge and wastewater microbial communities from Klosterneuburg, Austria.</title>
        <authorList>
            <person name="Wagner M."/>
        </authorList>
    </citation>
    <scope>NUCLEOTIDE SEQUENCE [LARGE SCALE GENOMIC DNA]</scope>
    <source>
        <strain evidence="2 3">Nm 57</strain>
    </source>
</reference>
<name>A0ABX5MBU6_9PROT</name>
<gene>
    <name evidence="2" type="ORF">C8R14_101170</name>
</gene>
<dbReference type="EMBL" id="QICQ01000001">
    <property type="protein sequence ID" value="PXV84283.1"/>
    <property type="molecule type" value="Genomic_DNA"/>
</dbReference>
<organism evidence="2 3">
    <name type="scientific">Nitrosomonas eutropha</name>
    <dbReference type="NCBI Taxonomy" id="916"/>
    <lineage>
        <taxon>Bacteria</taxon>
        <taxon>Pseudomonadati</taxon>
        <taxon>Pseudomonadota</taxon>
        <taxon>Betaproteobacteria</taxon>
        <taxon>Nitrosomonadales</taxon>
        <taxon>Nitrosomonadaceae</taxon>
        <taxon>Nitrosomonas</taxon>
    </lineage>
</organism>
<dbReference type="Gene3D" id="3.30.460.10">
    <property type="entry name" value="Beta Polymerase, domain 2"/>
    <property type="match status" value="1"/>
</dbReference>
<dbReference type="RefSeq" id="WP_011633305.1">
    <property type="nucleotide sequence ID" value="NZ_FNNM01000002.1"/>
</dbReference>
<dbReference type="CDD" id="cd05403">
    <property type="entry name" value="NT_KNTase_like"/>
    <property type="match status" value="1"/>
</dbReference>
<dbReference type="InterPro" id="IPR041633">
    <property type="entry name" value="Polbeta"/>
</dbReference>
<sequence>MPKKFGLPQAAITRLCHIFSQYPQIDSVILYGSRAKGNYRPGSDIDLSIQGEQLDLTTLLAIENQIDDLLLPWMVDLSLFHKIDNPDLIEHIQRIGIPFYIQVTPRRPDQRSASGIKVHLA</sequence>
<proteinExistence type="predicted"/>
<accession>A0ABX5MBU6</accession>
<evidence type="ECO:0000313" key="2">
    <source>
        <dbReference type="EMBL" id="PXV84283.1"/>
    </source>
</evidence>